<feature type="transmembrane region" description="Helical" evidence="1">
    <location>
        <begin position="120"/>
        <end position="140"/>
    </location>
</feature>
<feature type="transmembrane region" description="Helical" evidence="1">
    <location>
        <begin position="12"/>
        <end position="30"/>
    </location>
</feature>
<dbReference type="EMBL" id="BSDD01000001">
    <property type="protein sequence ID" value="GLH69033.1"/>
    <property type="molecule type" value="Genomic_DNA"/>
</dbReference>
<name>A0ABQ5Q343_9BACT</name>
<dbReference type="PANTHER" id="PTHR34220:SF7">
    <property type="entry name" value="SENSOR HISTIDINE KINASE YPDA"/>
    <property type="match status" value="1"/>
</dbReference>
<dbReference type="InterPro" id="IPR010559">
    <property type="entry name" value="Sig_transdc_His_kin_internal"/>
</dbReference>
<keyword evidence="1" id="KW-1133">Transmembrane helix</keyword>
<feature type="domain" description="Signal transduction histidine kinase internal region" evidence="2">
    <location>
        <begin position="162"/>
        <end position="241"/>
    </location>
</feature>
<dbReference type="RefSeq" id="WP_285722774.1">
    <property type="nucleotide sequence ID" value="NZ_BSDD01000001.1"/>
</dbReference>
<dbReference type="InterPro" id="IPR050640">
    <property type="entry name" value="Bact_2-comp_sensor_kinase"/>
</dbReference>
<keyword evidence="1" id="KW-0472">Membrane</keyword>
<sequence length="352" mass="38740">MHPLLANRARLGAYLLGWAPLVALMAVLGASQGWSWLEAASLSLALGLFGAFLFLTAWYLCRALPLDPKGGLRAHAPAWIIAAMVMGGLWTGFARFLAWALGLLPGLHQLPTRIGPATPVLAVMGMLLYLAVLTLHYLLAAVERSRESERVEQELRVLARDAELKALRAQLNPHFLFNSLNSISALTTQDPARAREMCVLLSDFLRKSLRLGERPSVRLSEELDLLRNYLAIEQIRFGARLAVAWEVAPEAEQAEVPTLLLQPLVENAIKHGIAQLPEGGTIRLRAALAEGRVELRVENPVDPDAPEPQGLGMGLRQVKQRLQGRFGTQAWVEAGIRDGQHRVDLRFPVETP</sequence>
<keyword evidence="4" id="KW-1185">Reference proteome</keyword>
<evidence type="ECO:0000313" key="3">
    <source>
        <dbReference type="EMBL" id="GLH69033.1"/>
    </source>
</evidence>
<proteinExistence type="predicted"/>
<dbReference type="SUPFAM" id="SSF55874">
    <property type="entry name" value="ATPase domain of HSP90 chaperone/DNA topoisomerase II/histidine kinase"/>
    <property type="match status" value="1"/>
</dbReference>
<organism evidence="3 4">
    <name type="scientific">Geothrix rubra</name>
    <dbReference type="NCBI Taxonomy" id="2927977"/>
    <lineage>
        <taxon>Bacteria</taxon>
        <taxon>Pseudomonadati</taxon>
        <taxon>Acidobacteriota</taxon>
        <taxon>Holophagae</taxon>
        <taxon>Holophagales</taxon>
        <taxon>Holophagaceae</taxon>
        <taxon>Geothrix</taxon>
    </lineage>
</organism>
<dbReference type="Pfam" id="PF06580">
    <property type="entry name" value="His_kinase"/>
    <property type="match status" value="1"/>
</dbReference>
<dbReference type="InterPro" id="IPR036890">
    <property type="entry name" value="HATPase_C_sf"/>
</dbReference>
<protein>
    <recommendedName>
        <fullName evidence="2">Signal transduction histidine kinase internal region domain-containing protein</fullName>
    </recommendedName>
</protein>
<dbReference type="PANTHER" id="PTHR34220">
    <property type="entry name" value="SENSOR HISTIDINE KINASE YPDA"/>
    <property type="match status" value="1"/>
</dbReference>
<dbReference type="Proteomes" id="UP001165089">
    <property type="component" value="Unassembled WGS sequence"/>
</dbReference>
<reference evidence="3 4" key="1">
    <citation type="journal article" date="2023" name="Antonie Van Leeuwenhoek">
        <title>Mesoterricola silvestris gen. nov., sp. nov., Mesoterricola sediminis sp. nov., Geothrix oryzae sp. nov., Geothrix edaphica sp. nov., Geothrix rubra sp. nov., and Geothrix limicola sp. nov., six novel members of Acidobacteriota isolated from soils.</title>
        <authorList>
            <person name="Itoh H."/>
            <person name="Sugisawa Y."/>
            <person name="Mise K."/>
            <person name="Xu Z."/>
            <person name="Kuniyasu M."/>
            <person name="Ushijima N."/>
            <person name="Kawano K."/>
            <person name="Kobayashi E."/>
            <person name="Shiratori Y."/>
            <person name="Masuda Y."/>
            <person name="Senoo K."/>
        </authorList>
    </citation>
    <scope>NUCLEOTIDE SEQUENCE [LARGE SCALE GENOMIC DNA]</scope>
    <source>
        <strain evidence="3 4">Red803</strain>
    </source>
</reference>
<dbReference type="Gene3D" id="3.30.565.10">
    <property type="entry name" value="Histidine kinase-like ATPase, C-terminal domain"/>
    <property type="match status" value="1"/>
</dbReference>
<feature type="transmembrane region" description="Helical" evidence="1">
    <location>
        <begin position="76"/>
        <end position="100"/>
    </location>
</feature>
<comment type="caution">
    <text evidence="3">The sequence shown here is derived from an EMBL/GenBank/DDBJ whole genome shotgun (WGS) entry which is preliminary data.</text>
</comment>
<accession>A0ABQ5Q343</accession>
<evidence type="ECO:0000259" key="2">
    <source>
        <dbReference type="Pfam" id="PF06580"/>
    </source>
</evidence>
<evidence type="ECO:0000256" key="1">
    <source>
        <dbReference type="SAM" id="Phobius"/>
    </source>
</evidence>
<gene>
    <name evidence="3" type="ORF">GETHPA_05660</name>
</gene>
<evidence type="ECO:0000313" key="4">
    <source>
        <dbReference type="Proteomes" id="UP001165089"/>
    </source>
</evidence>
<keyword evidence="1" id="KW-0812">Transmembrane</keyword>
<feature type="transmembrane region" description="Helical" evidence="1">
    <location>
        <begin position="42"/>
        <end position="64"/>
    </location>
</feature>